<keyword evidence="3" id="KW-0238">DNA-binding</keyword>
<keyword evidence="1" id="KW-0547">Nucleotide-binding</keyword>
<evidence type="ECO:0000256" key="1">
    <source>
        <dbReference type="ARBA" id="ARBA00022741"/>
    </source>
</evidence>
<dbReference type="GO" id="GO:0030983">
    <property type="term" value="F:mismatched DNA binding"/>
    <property type="evidence" value="ECO:0007669"/>
    <property type="project" value="InterPro"/>
</dbReference>
<evidence type="ECO:0000256" key="4">
    <source>
        <dbReference type="SAM" id="MobiDB-lite"/>
    </source>
</evidence>
<dbReference type="InterPro" id="IPR027417">
    <property type="entry name" value="P-loop_NTPase"/>
</dbReference>
<evidence type="ECO:0000259" key="5">
    <source>
        <dbReference type="SMART" id="SM00534"/>
    </source>
</evidence>
<protein>
    <submittedName>
        <fullName evidence="6">MutS domain V</fullName>
    </submittedName>
</protein>
<evidence type="ECO:0000256" key="2">
    <source>
        <dbReference type="ARBA" id="ARBA00022840"/>
    </source>
</evidence>
<dbReference type="GO" id="GO:0005829">
    <property type="term" value="C:cytosol"/>
    <property type="evidence" value="ECO:0007669"/>
    <property type="project" value="TreeGrafter"/>
</dbReference>
<dbReference type="AlphaFoldDB" id="A0A1N6N714"/>
<dbReference type="InterPro" id="IPR000432">
    <property type="entry name" value="DNA_mismatch_repair_MutS_C"/>
</dbReference>
<dbReference type="GO" id="GO:0005524">
    <property type="term" value="F:ATP binding"/>
    <property type="evidence" value="ECO:0007669"/>
    <property type="project" value="UniProtKB-KW"/>
</dbReference>
<feature type="domain" description="DNA mismatch repair proteins mutS family" evidence="5">
    <location>
        <begin position="367"/>
        <end position="548"/>
    </location>
</feature>
<dbReference type="GO" id="GO:0140664">
    <property type="term" value="F:ATP-dependent DNA damage sensor activity"/>
    <property type="evidence" value="ECO:0007669"/>
    <property type="project" value="InterPro"/>
</dbReference>
<dbReference type="InterPro" id="IPR045076">
    <property type="entry name" value="MutS"/>
</dbReference>
<dbReference type="STRING" id="159291.SAMN05920897_10186"/>
<dbReference type="Pfam" id="PF00488">
    <property type="entry name" value="MutS_V"/>
    <property type="match status" value="1"/>
</dbReference>
<evidence type="ECO:0000313" key="7">
    <source>
        <dbReference type="Proteomes" id="UP000186400"/>
    </source>
</evidence>
<keyword evidence="2" id="KW-0067">ATP-binding</keyword>
<dbReference type="OrthoDB" id="9808166at2"/>
<dbReference type="GO" id="GO:0006298">
    <property type="term" value="P:mismatch repair"/>
    <property type="evidence" value="ECO:0007669"/>
    <property type="project" value="InterPro"/>
</dbReference>
<dbReference type="RefSeq" id="WP_076487322.1">
    <property type="nucleotide sequence ID" value="NZ_FTMS01000001.1"/>
</dbReference>
<reference evidence="6 7" key="1">
    <citation type="submission" date="2017-01" db="EMBL/GenBank/DDBJ databases">
        <authorList>
            <person name="Mah S.A."/>
            <person name="Swanson W.J."/>
            <person name="Moy G.W."/>
            <person name="Vacquier V.D."/>
        </authorList>
    </citation>
    <scope>NUCLEOTIDE SEQUENCE [LARGE SCALE GENOMIC DNA]</scope>
    <source>
        <strain evidence="6 7">ASpG1</strain>
    </source>
</reference>
<feature type="region of interest" description="Disordered" evidence="4">
    <location>
        <begin position="309"/>
        <end position="333"/>
    </location>
</feature>
<evidence type="ECO:0000256" key="3">
    <source>
        <dbReference type="ARBA" id="ARBA00023125"/>
    </source>
</evidence>
<accession>A0A1N6N714</accession>
<organism evidence="6 7">
    <name type="scientific">Alkalispirochaeta americana</name>
    <dbReference type="NCBI Taxonomy" id="159291"/>
    <lineage>
        <taxon>Bacteria</taxon>
        <taxon>Pseudomonadati</taxon>
        <taxon>Spirochaetota</taxon>
        <taxon>Spirochaetia</taxon>
        <taxon>Spirochaetales</taxon>
        <taxon>Spirochaetaceae</taxon>
        <taxon>Alkalispirochaeta</taxon>
    </lineage>
</organism>
<dbReference type="PANTHER" id="PTHR11361">
    <property type="entry name" value="DNA MISMATCH REPAIR PROTEIN MUTS FAMILY MEMBER"/>
    <property type="match status" value="1"/>
</dbReference>
<dbReference type="Gene3D" id="3.40.50.300">
    <property type="entry name" value="P-loop containing nucleotide triphosphate hydrolases"/>
    <property type="match status" value="1"/>
</dbReference>
<keyword evidence="7" id="KW-1185">Reference proteome</keyword>
<evidence type="ECO:0000313" key="6">
    <source>
        <dbReference type="EMBL" id="SIP87884.1"/>
    </source>
</evidence>
<dbReference type="SMART" id="SM00534">
    <property type="entry name" value="MUTSac"/>
    <property type="match status" value="1"/>
</dbReference>
<dbReference type="PANTHER" id="PTHR11361:SF34">
    <property type="entry name" value="DNA MISMATCH REPAIR PROTEIN MSH1, MITOCHONDRIAL"/>
    <property type="match status" value="1"/>
</dbReference>
<sequence length="548" mass="61354">MSSILRAENEADQKTGAEALSHQTLVDLNLHRAVADITAGKTEYCLEPLYALPLTTPDEVLFRQEVFRDLENPRLSQGLNAFARQLWAVRRNQALGRAASYPKEQHRWYLDSVTDYCEALKGLARTLAEAPLVSAGLKGFRDWLGSYRESEPFRQLSARQEALQQELGAIRFCILLDPPDIQVRPWQEEEELEGPVYNLFEKFRQGTSRNYLKDYQGSGAMNHLEAQILDRVALMHPETFSRLESFCASAQDCIDPGIKTFDREIQFYLAYQDYLAPLRQAGLPLCYPLVYPLVYPLAYPLAGEPSSSCRQQASLQGDHQAGDLPRSKPEEPPRIICRGLYDPVLARELIDQGMKPVENDLSLSPEEQVLVVTGPNQGGKTTFARALGQQFHLAALGCPVPGREARFPLSPRVLTHFGKEENLQELRSALEDDLHRLEEILDQTQPGSVVVLNEIFSSTTLEDALELSRHVLEELRARRALTVMVTFLDDLAEETPGLVSLVAGIDPSDQGSRTFRVIRAPADGRSYAAAVAARYGLTYEQLCQRIGS</sequence>
<gene>
    <name evidence="6" type="ORF">SAMN05920897_10186</name>
</gene>
<dbReference type="SUPFAM" id="SSF52540">
    <property type="entry name" value="P-loop containing nucleoside triphosphate hydrolases"/>
    <property type="match status" value="1"/>
</dbReference>
<proteinExistence type="predicted"/>
<dbReference type="Proteomes" id="UP000186400">
    <property type="component" value="Unassembled WGS sequence"/>
</dbReference>
<dbReference type="EMBL" id="FTMS01000001">
    <property type="protein sequence ID" value="SIP87884.1"/>
    <property type="molecule type" value="Genomic_DNA"/>
</dbReference>
<name>A0A1N6N714_9SPIO</name>